<organism evidence="2 4">
    <name type="scientific">Candidatus Chlorohelix allophototropha</name>
    <dbReference type="NCBI Taxonomy" id="3003348"/>
    <lineage>
        <taxon>Bacteria</taxon>
        <taxon>Bacillati</taxon>
        <taxon>Chloroflexota</taxon>
        <taxon>Chloroflexia</taxon>
        <taxon>Candidatus Chloroheliales</taxon>
        <taxon>Candidatus Chloroheliaceae</taxon>
        <taxon>Candidatus Chlorohelix</taxon>
    </lineage>
</organism>
<evidence type="ECO:0000313" key="4">
    <source>
        <dbReference type="Proteomes" id="UP000521676"/>
    </source>
</evidence>
<keyword evidence="1" id="KW-0812">Transmembrane</keyword>
<feature type="transmembrane region" description="Helical" evidence="1">
    <location>
        <begin position="21"/>
        <end position="40"/>
    </location>
</feature>
<proteinExistence type="predicted"/>
<evidence type="ECO:0000313" key="5">
    <source>
        <dbReference type="Proteomes" id="UP001431572"/>
    </source>
</evidence>
<feature type="transmembrane region" description="Helical" evidence="1">
    <location>
        <begin position="317"/>
        <end position="334"/>
    </location>
</feature>
<reference evidence="3" key="2">
    <citation type="journal article" date="2024" name="Nature">
        <title>Anoxygenic phototroph of the Chloroflexota uses a type I reaction centre.</title>
        <authorList>
            <person name="Tsuji J.M."/>
            <person name="Shaw N.A."/>
            <person name="Nagashima S."/>
            <person name="Venkiteswaran J.J."/>
            <person name="Schiff S.L."/>
            <person name="Watanabe T."/>
            <person name="Fukui M."/>
            <person name="Hanada S."/>
            <person name="Tank M."/>
            <person name="Neufeld J.D."/>
        </authorList>
    </citation>
    <scope>NUCLEOTIDE SEQUENCE</scope>
    <source>
        <strain evidence="3">L227-S17</strain>
    </source>
</reference>
<feature type="transmembrane region" description="Helical" evidence="1">
    <location>
        <begin position="249"/>
        <end position="269"/>
    </location>
</feature>
<feature type="transmembrane region" description="Helical" evidence="1">
    <location>
        <begin position="395"/>
        <end position="415"/>
    </location>
</feature>
<name>A0A8T7M8N9_9CHLR</name>
<reference evidence="2 4" key="1">
    <citation type="submission" date="2020-06" db="EMBL/GenBank/DDBJ databases">
        <title>Anoxygenic phototrophic Chloroflexota member uses a Type I reaction center.</title>
        <authorList>
            <person name="Tsuji J.M."/>
            <person name="Shaw N.A."/>
            <person name="Nagashima S."/>
            <person name="Venkiteswaran J."/>
            <person name="Schiff S.L."/>
            <person name="Hanada S."/>
            <person name="Tank M."/>
            <person name="Neufeld J.D."/>
        </authorList>
    </citation>
    <scope>NUCLEOTIDE SEQUENCE [LARGE SCALE GENOMIC DNA]</scope>
    <source>
        <strain evidence="2">L227-S17</strain>
    </source>
</reference>
<keyword evidence="5" id="KW-1185">Reference proteome</keyword>
<protein>
    <recommendedName>
        <fullName evidence="6">Membrane protein 6-pyruvoyl-tetrahydropterin synthase-related domain-containing protein</fullName>
    </recommendedName>
</protein>
<feature type="transmembrane region" description="Helical" evidence="1">
    <location>
        <begin position="141"/>
        <end position="159"/>
    </location>
</feature>
<dbReference type="EMBL" id="CP128400">
    <property type="protein sequence ID" value="WJW68412.1"/>
    <property type="molecule type" value="Genomic_DNA"/>
</dbReference>
<evidence type="ECO:0000313" key="2">
    <source>
        <dbReference type="EMBL" id="NWJ48479.1"/>
    </source>
</evidence>
<evidence type="ECO:0000256" key="1">
    <source>
        <dbReference type="SAM" id="Phobius"/>
    </source>
</evidence>
<dbReference type="Proteomes" id="UP001431572">
    <property type="component" value="Chromosome 2"/>
</dbReference>
<dbReference type="Proteomes" id="UP000521676">
    <property type="component" value="Unassembled WGS sequence"/>
</dbReference>
<dbReference type="RefSeq" id="WP_341470316.1">
    <property type="nucleotide sequence ID" value="NZ_CP128400.1"/>
</dbReference>
<feature type="transmembrane region" description="Helical" evidence="1">
    <location>
        <begin position="339"/>
        <end position="360"/>
    </location>
</feature>
<gene>
    <name evidence="2" type="ORF">HXX08_21695</name>
    <name evidence="3" type="ORF">OZ401_004023</name>
</gene>
<keyword evidence="1" id="KW-1133">Transmembrane helix</keyword>
<sequence length="714" mass="78748">MAEITSQIPQNAAQRIPKERVFLKHLSIIILYLVGALVFTQPLALNLSNRVIYANGEDVWVHIWHIWWARYSIFEQFINPFYTRLIYHPVGVGLYFQPLTLPNGILSTPFQYLLGLIPAFNLLFIFNVTLAGYTAFLLGKYLSGSLAAGLVTGTIYAFSPLESSLLDLGQLEQISIGWFPLFLLFFLKYMRQERRPRLNLTLAILLLLLVSMVTWYHALFAWLFCGLYLLYSLLNASGWKARLADIKRFVLLFAIYGVLIAPILLPTLVSTKEGGNAVEQPLLIVAYNSASLLGFVAPGPSPLWNIAGSSGDYHANYLGYVALALAAVGLFTAFKKYWFWLAIAAIFLLLSIGPALLITANPDLTQADFDNLLPMPARLLYSLPVVNISRVPVRFILLVMLALGVLAGVGVKWLLARVTLSGGRQWLTVAVTGLAVGLIFLEFMPAPRTLASADIPDFYRQLPKNGNTAIMELPTKAISHSMYFETAHQLPIVGGYLARAVSYEMENVPGIRELRLLRLPAFQRDIIDLTTLSNTPAALRYYNIGYLVLHPSYLKTEPINRILRTTIGSDQPCLDIPAQDIAVYCLPPEVPGKAPASQLLLNLGDGWLDRIVTATGEVQRTTSGGDTQLVVFNPSKVEVSVELTAPVKAVGKAAKLRLLQNNNPVGETTTVQEFGTVHFSLTLKPGLNILVFRGAVATGQQFVFGSINLNPLTS</sequence>
<evidence type="ECO:0008006" key="6">
    <source>
        <dbReference type="Google" id="ProtNLM"/>
    </source>
</evidence>
<dbReference type="EMBL" id="JACATZ010000003">
    <property type="protein sequence ID" value="NWJ48479.1"/>
    <property type="molecule type" value="Genomic_DNA"/>
</dbReference>
<feature type="transmembrane region" description="Helical" evidence="1">
    <location>
        <begin position="202"/>
        <end position="229"/>
    </location>
</feature>
<feature type="transmembrane region" description="Helical" evidence="1">
    <location>
        <begin position="171"/>
        <end position="190"/>
    </location>
</feature>
<evidence type="ECO:0000313" key="3">
    <source>
        <dbReference type="EMBL" id="WJW68412.1"/>
    </source>
</evidence>
<dbReference type="AlphaFoldDB" id="A0A8T7M8N9"/>
<keyword evidence="1" id="KW-0472">Membrane</keyword>
<feature type="transmembrane region" description="Helical" evidence="1">
    <location>
        <begin position="110"/>
        <end position="129"/>
    </location>
</feature>
<accession>A0A8T7M8N9</accession>
<feature type="transmembrane region" description="Helical" evidence="1">
    <location>
        <begin position="427"/>
        <end position="446"/>
    </location>
</feature>